<protein>
    <submittedName>
        <fullName evidence="2">Uncharacterized protein</fullName>
    </submittedName>
</protein>
<name>F8P5P9_SERL9</name>
<dbReference type="RefSeq" id="XP_007321722.1">
    <property type="nucleotide sequence ID" value="XM_007321660.1"/>
</dbReference>
<gene>
    <name evidence="2" type="ORF">SERLADRAFT_397501</name>
</gene>
<dbReference type="Proteomes" id="UP000008064">
    <property type="component" value="Unassembled WGS sequence"/>
</dbReference>
<keyword evidence="1" id="KW-0175">Coiled coil</keyword>
<reference evidence="2" key="1">
    <citation type="submission" date="2011-04" db="EMBL/GenBank/DDBJ databases">
        <title>Evolution of plant cell wall degrading machinery underlies the functional diversity of forest fungi.</title>
        <authorList>
            <consortium name="US DOE Joint Genome Institute (JGI-PGF)"/>
            <person name="Eastwood D.C."/>
            <person name="Floudas D."/>
            <person name="Binder M."/>
            <person name="Majcherczyk A."/>
            <person name="Schneider P."/>
            <person name="Aerts A."/>
            <person name="Asiegbu F.O."/>
            <person name="Baker S.E."/>
            <person name="Barry K."/>
            <person name="Bendiksby M."/>
            <person name="Blumentritt M."/>
            <person name="Coutinho P.M."/>
            <person name="Cullen D."/>
            <person name="Cullen D."/>
            <person name="Gathman A."/>
            <person name="Goodell B."/>
            <person name="Henrissat B."/>
            <person name="Ihrmark K."/>
            <person name="Kauserud H."/>
            <person name="Kohler A."/>
            <person name="LaButti K."/>
            <person name="Lapidus A."/>
            <person name="Lavin J.L."/>
            <person name="Lee Y.-H."/>
            <person name="Lindquist E."/>
            <person name="Lilly W."/>
            <person name="Lucas S."/>
            <person name="Morin E."/>
            <person name="Murat C."/>
            <person name="Oguiza J.A."/>
            <person name="Park J."/>
            <person name="Pisabarro A.G."/>
            <person name="Riley R."/>
            <person name="Rosling A."/>
            <person name="Salamov A."/>
            <person name="Schmidt O."/>
            <person name="Schmutz J."/>
            <person name="Skrede I."/>
            <person name="Stenlid J."/>
            <person name="Wiebenga A."/>
            <person name="Xie X."/>
            <person name="Kues U."/>
            <person name="Hibbett D.S."/>
            <person name="Hoffmeister D."/>
            <person name="Hogberg N."/>
            <person name="Martin F."/>
            <person name="Grigoriev I.V."/>
            <person name="Watkinson S.C."/>
        </authorList>
    </citation>
    <scope>NUCLEOTIDE SEQUENCE</scope>
    <source>
        <strain evidence="2">S7.9</strain>
    </source>
</reference>
<dbReference type="HOGENOM" id="CLU_1428791_0_0_1"/>
<dbReference type="AlphaFoldDB" id="F8P5P9"/>
<dbReference type="Gene3D" id="1.20.5.340">
    <property type="match status" value="1"/>
</dbReference>
<sequence>MSNPPQGINGLWHLSGATAEDMSTIQRELRQVMDNPAHVEGTYAEHQDGDDRLQKQVEQLCGNLSSVVREYARLNEEHGQAQASLQKMAKEMQHLREVDIGLREENGHLQEELRKMIATISGLRHESDEAKRTIASIHHAHNERSEREFQTMKDERDLALHSAQAANRELGDLRKHLAGLASFSSVKLES</sequence>
<dbReference type="EMBL" id="GL945438">
    <property type="protein sequence ID" value="EGO21936.1"/>
    <property type="molecule type" value="Genomic_DNA"/>
</dbReference>
<accession>F8P5P9</accession>
<proteinExistence type="predicted"/>
<organism>
    <name type="scientific">Serpula lacrymans var. lacrymans (strain S7.9)</name>
    <name type="common">Dry rot fungus</name>
    <dbReference type="NCBI Taxonomy" id="578457"/>
    <lineage>
        <taxon>Eukaryota</taxon>
        <taxon>Fungi</taxon>
        <taxon>Dikarya</taxon>
        <taxon>Basidiomycota</taxon>
        <taxon>Agaricomycotina</taxon>
        <taxon>Agaricomycetes</taxon>
        <taxon>Agaricomycetidae</taxon>
        <taxon>Boletales</taxon>
        <taxon>Coniophorineae</taxon>
        <taxon>Serpulaceae</taxon>
        <taxon>Serpula</taxon>
    </lineage>
</organism>
<dbReference type="GeneID" id="18811829"/>
<evidence type="ECO:0000313" key="2">
    <source>
        <dbReference type="EMBL" id="EGO21936.1"/>
    </source>
</evidence>
<feature type="coiled-coil region" evidence="1">
    <location>
        <begin position="57"/>
        <end position="91"/>
    </location>
</feature>
<evidence type="ECO:0000256" key="1">
    <source>
        <dbReference type="SAM" id="Coils"/>
    </source>
</evidence>
<dbReference type="KEGG" id="sla:SERLADRAFT_397501"/>